<accession>A0A4R8DR01</accession>
<reference evidence="8 9" key="1">
    <citation type="submission" date="2019-03" db="EMBL/GenBank/DDBJ databases">
        <title>Genomic Encyclopedia of Type Strains, Phase IV (KMG-IV): sequencing the most valuable type-strain genomes for metagenomic binning, comparative biology and taxonomic classification.</title>
        <authorList>
            <person name="Goeker M."/>
        </authorList>
    </citation>
    <scope>NUCLEOTIDE SEQUENCE [LARGE SCALE GENOMIC DNA]</scope>
    <source>
        <strain evidence="8 9">DSM 100059</strain>
    </source>
</reference>
<keyword evidence="9" id="KW-1185">Reference proteome</keyword>
<keyword evidence="4" id="KW-0472">Membrane</keyword>
<organism evidence="8 9">
    <name type="scientific">Dinghuibacter silviterrae</name>
    <dbReference type="NCBI Taxonomy" id="1539049"/>
    <lineage>
        <taxon>Bacteria</taxon>
        <taxon>Pseudomonadati</taxon>
        <taxon>Bacteroidota</taxon>
        <taxon>Chitinophagia</taxon>
        <taxon>Chitinophagales</taxon>
        <taxon>Chitinophagaceae</taxon>
        <taxon>Dinghuibacter</taxon>
    </lineage>
</organism>
<protein>
    <submittedName>
        <fullName evidence="8">Putative outer membrane starch-binding protein</fullName>
    </submittedName>
</protein>
<evidence type="ECO:0000256" key="1">
    <source>
        <dbReference type="ARBA" id="ARBA00004442"/>
    </source>
</evidence>
<evidence type="ECO:0000256" key="2">
    <source>
        <dbReference type="ARBA" id="ARBA00006275"/>
    </source>
</evidence>
<dbReference type="InterPro" id="IPR011990">
    <property type="entry name" value="TPR-like_helical_dom_sf"/>
</dbReference>
<name>A0A4R8DR01_9BACT</name>
<sequence length="542" mass="59921">MKKTIIVVLFLAGLCSCTKLDQKLYSVVSQNEFWQTPAQIAAGVAPAYVQLTNIAMGNNNVFPMMEGSSDEFIVPSRGNDWADAGHWDALWKHTWAPTGNFLDPAWQDIFTGISKCNFILSTVNSLNPAPSSLASINAEVRTLRAFYYYYAMDLWGNVPIVSSAHINPDSLTNSPRAQVFSFIESELLASLPHLSGTVDATTYGKVTKYFSYALLARLYLNAQVFSGTVRWTDCIKYCDSVLAGPYTLQPDYFDNFSPTNDGSVENIFVVPFDKTNISGNSWELFTLHYQSQVTFGLTTSPYNGFCSTSDFYANFDTTSTYSANGANTYRTFNDMRSGQYLVGQQFTTQYPYPPYQNVLYASTNTSIESVDQQTGLSLAFNPVMTTFSSGDGAFRLAGARNIKYFPQSGTGGNQSNDIVLIRLADVMLMSAEAQLRAGAVTNALSLVNKVRERAYSGSVAHDWTAAQLTLPNILAERARELAWEMVRRDDLIRYEVAGGPAYYSEARTPDKAADASDGHLYIYPIPQLEIIANAQLKQNPGY</sequence>
<keyword evidence="3" id="KW-0732">Signal</keyword>
<evidence type="ECO:0000259" key="6">
    <source>
        <dbReference type="Pfam" id="PF07980"/>
    </source>
</evidence>
<dbReference type="Proteomes" id="UP000294498">
    <property type="component" value="Unassembled WGS sequence"/>
</dbReference>
<feature type="domain" description="RagB/SusD" evidence="6">
    <location>
        <begin position="265"/>
        <end position="542"/>
    </location>
</feature>
<evidence type="ECO:0000256" key="3">
    <source>
        <dbReference type="ARBA" id="ARBA00022729"/>
    </source>
</evidence>
<evidence type="ECO:0000256" key="4">
    <source>
        <dbReference type="ARBA" id="ARBA00023136"/>
    </source>
</evidence>
<dbReference type="InterPro" id="IPR012944">
    <property type="entry name" value="SusD_RagB_dom"/>
</dbReference>
<evidence type="ECO:0000259" key="7">
    <source>
        <dbReference type="Pfam" id="PF14322"/>
    </source>
</evidence>
<evidence type="ECO:0000313" key="9">
    <source>
        <dbReference type="Proteomes" id="UP000294498"/>
    </source>
</evidence>
<dbReference type="RefSeq" id="WP_162852472.1">
    <property type="nucleotide sequence ID" value="NZ_SODV01000001.1"/>
</dbReference>
<comment type="similarity">
    <text evidence="2">Belongs to the SusD family.</text>
</comment>
<evidence type="ECO:0000313" key="8">
    <source>
        <dbReference type="EMBL" id="TDW99756.1"/>
    </source>
</evidence>
<dbReference type="Pfam" id="PF07980">
    <property type="entry name" value="SusD_RagB"/>
    <property type="match status" value="1"/>
</dbReference>
<dbReference type="EMBL" id="SODV01000001">
    <property type="protein sequence ID" value="TDW99756.1"/>
    <property type="molecule type" value="Genomic_DNA"/>
</dbReference>
<keyword evidence="5" id="KW-0998">Cell outer membrane</keyword>
<gene>
    <name evidence="8" type="ORF">EDB95_0767</name>
</gene>
<comment type="subcellular location">
    <subcellularLocation>
        <location evidence="1">Cell outer membrane</location>
    </subcellularLocation>
</comment>
<dbReference type="PROSITE" id="PS51257">
    <property type="entry name" value="PROKAR_LIPOPROTEIN"/>
    <property type="match status" value="1"/>
</dbReference>
<dbReference type="AlphaFoldDB" id="A0A4R8DR01"/>
<dbReference type="InterPro" id="IPR033985">
    <property type="entry name" value="SusD-like_N"/>
</dbReference>
<dbReference type="SUPFAM" id="SSF48452">
    <property type="entry name" value="TPR-like"/>
    <property type="match status" value="1"/>
</dbReference>
<evidence type="ECO:0000256" key="5">
    <source>
        <dbReference type="ARBA" id="ARBA00023237"/>
    </source>
</evidence>
<dbReference type="Gene3D" id="1.25.40.390">
    <property type="match status" value="1"/>
</dbReference>
<dbReference type="GO" id="GO:0009279">
    <property type="term" value="C:cell outer membrane"/>
    <property type="evidence" value="ECO:0007669"/>
    <property type="project" value="UniProtKB-SubCell"/>
</dbReference>
<dbReference type="Pfam" id="PF14322">
    <property type="entry name" value="SusD-like_3"/>
    <property type="match status" value="1"/>
</dbReference>
<proteinExistence type="inferred from homology"/>
<feature type="domain" description="SusD-like N-terminal" evidence="7">
    <location>
        <begin position="65"/>
        <end position="220"/>
    </location>
</feature>
<comment type="caution">
    <text evidence="8">The sequence shown here is derived from an EMBL/GenBank/DDBJ whole genome shotgun (WGS) entry which is preliminary data.</text>
</comment>